<feature type="transmembrane region" description="Helical" evidence="6">
    <location>
        <begin position="115"/>
        <end position="135"/>
    </location>
</feature>
<gene>
    <name evidence="7" type="ORF">PCOR1329_LOCUS39415</name>
</gene>
<accession>A0ABN9TJG1</accession>
<dbReference type="InterPro" id="IPR050930">
    <property type="entry name" value="MFS_Vesicular_Transporter"/>
</dbReference>
<sequence length="503" mass="53516">MCPTCMRNMIRLQAFSAYGRNLSLHSSLTLVDHPLFFGQRSIRSRYGRGGCRRRIPDWAPVGWVPLRRGRLLAAVCDSGGRPVSVGPAGPAVRRDAGLRRRDLDHREEKLTRVPYLSFLTARGSIAVMAVLFNYFMVGFMDTTLPSHLEEHLGPIPIWVVSVLMAVRTECNLSARLLLLRAGDAQRMGQPGGMLLMGPIGPVQSMLASRDGWQPWTLQVLSFVVTSSGLAATFIPTLPLLQREVRHLGDQAVEQVAQTVLTPSAVSLGEAAGPILGGALTARVGFVRAAAVCAAPMALVLVGSLLWPGPAPAGVAGLDVPLDGPDPADEPYPLPVFLDGESAFRVRQMSFAFIGGGAPRLGTLADLPAALLAQAEDEAPALGERAVRDLPPRLQVVSRRQCAPPARSLQRGRAPATSWILFRFPVRVPPFVSCSRAPAVPSLANGGLHASCSKTTCRQALPNRPARTLPATASGAAREGVEQAGVVGGPTRPCALLAVWRTSA</sequence>
<evidence type="ECO:0000256" key="3">
    <source>
        <dbReference type="ARBA" id="ARBA00022692"/>
    </source>
</evidence>
<keyword evidence="3 6" id="KW-0812">Transmembrane</keyword>
<evidence type="ECO:0000313" key="7">
    <source>
        <dbReference type="EMBL" id="CAK0845700.1"/>
    </source>
</evidence>
<keyword evidence="8" id="KW-1185">Reference proteome</keyword>
<dbReference type="InterPro" id="IPR036259">
    <property type="entry name" value="MFS_trans_sf"/>
</dbReference>
<feature type="transmembrane region" description="Helical" evidence="6">
    <location>
        <begin position="285"/>
        <end position="306"/>
    </location>
</feature>
<keyword evidence="5 6" id="KW-0472">Membrane</keyword>
<evidence type="ECO:0008006" key="9">
    <source>
        <dbReference type="Google" id="ProtNLM"/>
    </source>
</evidence>
<evidence type="ECO:0000256" key="6">
    <source>
        <dbReference type="SAM" id="Phobius"/>
    </source>
</evidence>
<evidence type="ECO:0000256" key="4">
    <source>
        <dbReference type="ARBA" id="ARBA00022989"/>
    </source>
</evidence>
<dbReference type="EMBL" id="CAUYUJ010014759">
    <property type="protein sequence ID" value="CAK0845700.1"/>
    <property type="molecule type" value="Genomic_DNA"/>
</dbReference>
<evidence type="ECO:0000256" key="5">
    <source>
        <dbReference type="ARBA" id="ARBA00023136"/>
    </source>
</evidence>
<comment type="caution">
    <text evidence="7">The sequence shown here is derived from an EMBL/GenBank/DDBJ whole genome shotgun (WGS) entry which is preliminary data.</text>
</comment>
<organism evidence="7 8">
    <name type="scientific">Prorocentrum cordatum</name>
    <dbReference type="NCBI Taxonomy" id="2364126"/>
    <lineage>
        <taxon>Eukaryota</taxon>
        <taxon>Sar</taxon>
        <taxon>Alveolata</taxon>
        <taxon>Dinophyceae</taxon>
        <taxon>Prorocentrales</taxon>
        <taxon>Prorocentraceae</taxon>
        <taxon>Prorocentrum</taxon>
    </lineage>
</organism>
<evidence type="ECO:0000256" key="2">
    <source>
        <dbReference type="ARBA" id="ARBA00022448"/>
    </source>
</evidence>
<dbReference type="SUPFAM" id="SSF103473">
    <property type="entry name" value="MFS general substrate transporter"/>
    <property type="match status" value="1"/>
</dbReference>
<evidence type="ECO:0000313" key="8">
    <source>
        <dbReference type="Proteomes" id="UP001189429"/>
    </source>
</evidence>
<comment type="subcellular location">
    <subcellularLocation>
        <location evidence="1">Membrane</location>
        <topology evidence="1">Multi-pass membrane protein</topology>
    </subcellularLocation>
</comment>
<evidence type="ECO:0000256" key="1">
    <source>
        <dbReference type="ARBA" id="ARBA00004141"/>
    </source>
</evidence>
<protein>
    <recommendedName>
        <fullName evidence="9">Solute carrier family 40 protein</fullName>
    </recommendedName>
</protein>
<dbReference type="Proteomes" id="UP001189429">
    <property type="component" value="Unassembled WGS sequence"/>
</dbReference>
<name>A0ABN9TJG1_9DINO</name>
<dbReference type="PANTHER" id="PTHR23506:SF26">
    <property type="entry name" value="MFS-TYPE TRANSPORTER SLC18B1"/>
    <property type="match status" value="1"/>
</dbReference>
<feature type="transmembrane region" description="Helical" evidence="6">
    <location>
        <begin position="155"/>
        <end position="178"/>
    </location>
</feature>
<dbReference type="Gene3D" id="1.20.1250.20">
    <property type="entry name" value="MFS general substrate transporter like domains"/>
    <property type="match status" value="1"/>
</dbReference>
<dbReference type="PANTHER" id="PTHR23506">
    <property type="entry name" value="GH10249P"/>
    <property type="match status" value="1"/>
</dbReference>
<keyword evidence="4 6" id="KW-1133">Transmembrane helix</keyword>
<reference evidence="7" key="1">
    <citation type="submission" date="2023-10" db="EMBL/GenBank/DDBJ databases">
        <authorList>
            <person name="Chen Y."/>
            <person name="Shah S."/>
            <person name="Dougan E. K."/>
            <person name="Thang M."/>
            <person name="Chan C."/>
        </authorList>
    </citation>
    <scope>NUCLEOTIDE SEQUENCE [LARGE SCALE GENOMIC DNA]</scope>
</reference>
<proteinExistence type="predicted"/>
<keyword evidence="2" id="KW-0813">Transport</keyword>